<dbReference type="Gene3D" id="3.40.50.10890">
    <property type="match status" value="1"/>
</dbReference>
<dbReference type="GO" id="GO:0016787">
    <property type="term" value="F:hydrolase activity"/>
    <property type="evidence" value="ECO:0007669"/>
    <property type="project" value="UniProtKB-KW"/>
</dbReference>
<reference evidence="4 5" key="1">
    <citation type="submission" date="2019-03" db="EMBL/GenBank/DDBJ databases">
        <title>Single cell metagenomics reveals metabolic interactions within the superorganism composed of flagellate Streblomastix strix and complex community of Bacteroidetes bacteria on its surface.</title>
        <authorList>
            <person name="Treitli S.C."/>
            <person name="Kolisko M."/>
            <person name="Husnik F."/>
            <person name="Keeling P."/>
            <person name="Hampl V."/>
        </authorList>
    </citation>
    <scope>NUCLEOTIDE SEQUENCE [LARGE SCALE GENOMIC DNA]</scope>
    <source>
        <strain evidence="4">St1</strain>
    </source>
</reference>
<dbReference type="EC" id="3.1.-.-" evidence="4"/>
<evidence type="ECO:0000259" key="3">
    <source>
        <dbReference type="SMART" id="SM01027"/>
    </source>
</evidence>
<dbReference type="SMART" id="SM01027">
    <property type="entry name" value="Beta-Casp"/>
    <property type="match status" value="1"/>
</dbReference>
<keyword evidence="1 4" id="KW-0378">Hydrolase</keyword>
<organism evidence="4 5">
    <name type="scientific">Candidatus Ordinivivax streblomastigis</name>
    <dbReference type="NCBI Taxonomy" id="2540710"/>
    <lineage>
        <taxon>Bacteria</taxon>
        <taxon>Pseudomonadati</taxon>
        <taxon>Bacteroidota</taxon>
        <taxon>Bacteroidia</taxon>
        <taxon>Bacteroidales</taxon>
        <taxon>Candidatus Ordinivivax</taxon>
    </lineage>
</organism>
<dbReference type="SUPFAM" id="SSF56281">
    <property type="entry name" value="Metallo-hydrolase/oxidoreductase"/>
    <property type="match status" value="1"/>
</dbReference>
<dbReference type="PANTHER" id="PTHR11203:SF37">
    <property type="entry name" value="INTEGRATOR COMPLEX SUBUNIT 11"/>
    <property type="match status" value="1"/>
</dbReference>
<evidence type="ECO:0000259" key="2">
    <source>
        <dbReference type="SMART" id="SM00849"/>
    </source>
</evidence>
<dbReference type="SMART" id="SM00849">
    <property type="entry name" value="Lactamase_B"/>
    <property type="match status" value="1"/>
</dbReference>
<evidence type="ECO:0000256" key="1">
    <source>
        <dbReference type="ARBA" id="ARBA00022801"/>
    </source>
</evidence>
<dbReference type="CDD" id="cd16295">
    <property type="entry name" value="TTHA0252-CPSF-like_MBL-fold"/>
    <property type="match status" value="1"/>
</dbReference>
<name>A0A5M8P0Z5_9BACT</name>
<dbReference type="Pfam" id="PF00753">
    <property type="entry name" value="Lactamase_B"/>
    <property type="match status" value="1"/>
</dbReference>
<dbReference type="GO" id="GO:0004521">
    <property type="term" value="F:RNA endonuclease activity"/>
    <property type="evidence" value="ECO:0007669"/>
    <property type="project" value="TreeGrafter"/>
</dbReference>
<accession>A0A5M8P0Z5</accession>
<sequence length="466" mass="52317">MQITFHGAARTVTGSKHLISLKNGQKILLDCGMFQGMGKETERFNRNFGFNPEEITCVFLSHAHVDHSGLLPKLVKEGFKGKIYATPATIDVAKVLLQDSAHIQQQDTTFLNKKRLKEGKPLLEPLYTEEDAFQVHSHFVPVHYHQPVQVNESIQVEFFDVGHIIGSATTYLTINESGKRTTIAFSGDVGRYGDPILHSPEVFPHADYIIIESTYGDKTHDATDSYANGLYKNIMETCIRKKGKLIIPAFSVGRTQELLYALNDLELDGTLPPIKYYLDSPLSSKVTDIVKLHPECFNRTMQKLLKTDRDPFMFAGLKYISDKRDSQALNSDYSPMVIISASGMAEAGRVKHHIANSIDNWRNTILLIGYCEPQSLGARLKQHPETITIFGEPHTVKADIITINSMSAHADYNDLSQYLACQVASEVKRVFVVHGEPDVQEEFRNRLLKKGFKDVVIPELHQGFGI</sequence>
<dbReference type="EMBL" id="SNRX01000010">
    <property type="protein sequence ID" value="KAA6302099.1"/>
    <property type="molecule type" value="Genomic_DNA"/>
</dbReference>
<dbReference type="AlphaFoldDB" id="A0A5M8P0Z5"/>
<dbReference type="InterPro" id="IPR036866">
    <property type="entry name" value="RibonucZ/Hydroxyglut_hydro"/>
</dbReference>
<dbReference type="Proteomes" id="UP000324575">
    <property type="component" value="Unassembled WGS sequence"/>
</dbReference>
<protein>
    <submittedName>
        <fullName evidence="4">Ribonuclease</fullName>
        <ecNumber evidence="4">3.1.-.-</ecNumber>
    </submittedName>
</protein>
<dbReference type="Pfam" id="PF10996">
    <property type="entry name" value="Beta-Casp"/>
    <property type="match status" value="1"/>
</dbReference>
<gene>
    <name evidence="4" type="ORF">EZS26_001700</name>
</gene>
<proteinExistence type="predicted"/>
<dbReference type="InterPro" id="IPR050698">
    <property type="entry name" value="MBL"/>
</dbReference>
<evidence type="ECO:0000313" key="4">
    <source>
        <dbReference type="EMBL" id="KAA6302099.1"/>
    </source>
</evidence>
<feature type="domain" description="Metallo-beta-lactamase" evidence="2">
    <location>
        <begin position="13"/>
        <end position="230"/>
    </location>
</feature>
<evidence type="ECO:0000313" key="5">
    <source>
        <dbReference type="Proteomes" id="UP000324575"/>
    </source>
</evidence>
<dbReference type="InterPro" id="IPR022712">
    <property type="entry name" value="Beta_Casp"/>
</dbReference>
<comment type="caution">
    <text evidence="4">The sequence shown here is derived from an EMBL/GenBank/DDBJ whole genome shotgun (WGS) entry which is preliminary data.</text>
</comment>
<dbReference type="Gene3D" id="3.60.15.10">
    <property type="entry name" value="Ribonuclease Z/Hydroxyacylglutathione hydrolase-like"/>
    <property type="match status" value="1"/>
</dbReference>
<dbReference type="InterPro" id="IPR011108">
    <property type="entry name" value="RMMBL"/>
</dbReference>
<dbReference type="InterPro" id="IPR001279">
    <property type="entry name" value="Metallo-B-lactamas"/>
</dbReference>
<feature type="domain" description="Beta-Casp" evidence="3">
    <location>
        <begin position="255"/>
        <end position="380"/>
    </location>
</feature>
<dbReference type="Pfam" id="PF07521">
    <property type="entry name" value="RMMBL"/>
    <property type="match status" value="1"/>
</dbReference>
<dbReference type="PANTHER" id="PTHR11203">
    <property type="entry name" value="CLEAVAGE AND POLYADENYLATION SPECIFICITY FACTOR FAMILY MEMBER"/>
    <property type="match status" value="1"/>
</dbReference>